<evidence type="ECO:0000256" key="1">
    <source>
        <dbReference type="ARBA" id="ARBA00022723"/>
    </source>
</evidence>
<comment type="caution">
    <text evidence="6">The sequence shown here is derived from an EMBL/GenBank/DDBJ whole genome shotgun (WGS) entry which is preliminary data.</text>
</comment>
<accession>A0A1X2H5T9</accession>
<dbReference type="SUPFAM" id="SSF57701">
    <property type="entry name" value="Zn2/Cys6 DNA-binding domain"/>
    <property type="match status" value="1"/>
</dbReference>
<dbReference type="SMART" id="SM00066">
    <property type="entry name" value="GAL4"/>
    <property type="match status" value="1"/>
</dbReference>
<dbReference type="Gene3D" id="4.10.240.10">
    <property type="entry name" value="Zn(2)-C6 fungal-type DNA-binding domain"/>
    <property type="match status" value="1"/>
</dbReference>
<feature type="region of interest" description="Disordered" evidence="3">
    <location>
        <begin position="110"/>
        <end position="145"/>
    </location>
</feature>
<protein>
    <recommendedName>
        <fullName evidence="5">Zn(2)-C6 fungal-type domain-containing protein</fullName>
    </recommendedName>
</protein>
<dbReference type="Proteomes" id="UP000242180">
    <property type="component" value="Unassembled WGS sequence"/>
</dbReference>
<dbReference type="PANTHER" id="PTHR47659:SF7">
    <property type="entry name" value="FUNGAL TRANSCRIPTIONAL REGULATORY PROTEIN, N-TERMINAL DOMAIN-CONTAINING PROTEIN"/>
    <property type="match status" value="1"/>
</dbReference>
<dbReference type="PANTHER" id="PTHR47659">
    <property type="entry name" value="ZN(II)2CYS6 TRANSCRIPTION FACTOR (EUROFUNG)-RELATED"/>
    <property type="match status" value="1"/>
</dbReference>
<dbReference type="AlphaFoldDB" id="A0A1X2H5T9"/>
<evidence type="ECO:0000256" key="3">
    <source>
        <dbReference type="SAM" id="MobiDB-lite"/>
    </source>
</evidence>
<feature type="compositionally biased region" description="Low complexity" evidence="3">
    <location>
        <begin position="40"/>
        <end position="50"/>
    </location>
</feature>
<evidence type="ECO:0000313" key="7">
    <source>
        <dbReference type="Proteomes" id="UP000242180"/>
    </source>
</evidence>
<gene>
    <name evidence="6" type="ORF">BCR43DRAFT_347634</name>
</gene>
<feature type="compositionally biased region" description="Low complexity" evidence="3">
    <location>
        <begin position="127"/>
        <end position="140"/>
    </location>
</feature>
<evidence type="ECO:0000313" key="6">
    <source>
        <dbReference type="EMBL" id="ORY93846.1"/>
    </source>
</evidence>
<feature type="transmembrane region" description="Helical" evidence="4">
    <location>
        <begin position="197"/>
        <end position="220"/>
    </location>
</feature>
<feature type="region of interest" description="Disordered" evidence="3">
    <location>
        <begin position="35"/>
        <end position="68"/>
    </location>
</feature>
<dbReference type="EMBL" id="MCGN01000008">
    <property type="protein sequence ID" value="ORY93846.1"/>
    <property type="molecule type" value="Genomic_DNA"/>
</dbReference>
<organism evidence="6 7">
    <name type="scientific">Syncephalastrum racemosum</name>
    <name type="common">Filamentous fungus</name>
    <dbReference type="NCBI Taxonomy" id="13706"/>
    <lineage>
        <taxon>Eukaryota</taxon>
        <taxon>Fungi</taxon>
        <taxon>Fungi incertae sedis</taxon>
        <taxon>Mucoromycota</taxon>
        <taxon>Mucoromycotina</taxon>
        <taxon>Mucoromycetes</taxon>
        <taxon>Mucorales</taxon>
        <taxon>Syncephalastraceae</taxon>
        <taxon>Syncephalastrum</taxon>
    </lineage>
</organism>
<dbReference type="InterPro" id="IPR050335">
    <property type="entry name" value="ERT1_acuK_gluconeogen_tf"/>
</dbReference>
<proteinExistence type="predicted"/>
<keyword evidence="4" id="KW-1133">Transmembrane helix</keyword>
<feature type="compositionally biased region" description="Basic residues" evidence="3">
    <location>
        <begin position="111"/>
        <end position="126"/>
    </location>
</feature>
<evidence type="ECO:0000256" key="4">
    <source>
        <dbReference type="SAM" id="Phobius"/>
    </source>
</evidence>
<feature type="domain" description="Zn(2)-C6 fungal-type" evidence="5">
    <location>
        <begin position="76"/>
        <end position="107"/>
    </location>
</feature>
<keyword evidence="4" id="KW-0472">Membrane</keyword>
<dbReference type="PROSITE" id="PS50048">
    <property type="entry name" value="ZN2_CY6_FUNGAL_2"/>
    <property type="match status" value="1"/>
</dbReference>
<dbReference type="Pfam" id="PF00172">
    <property type="entry name" value="Zn_clus"/>
    <property type="match status" value="1"/>
</dbReference>
<dbReference type="STRING" id="13706.A0A1X2H5T9"/>
<reference evidence="6 7" key="1">
    <citation type="submission" date="2016-07" db="EMBL/GenBank/DDBJ databases">
        <title>Pervasive Adenine N6-methylation of Active Genes in Fungi.</title>
        <authorList>
            <consortium name="DOE Joint Genome Institute"/>
            <person name="Mondo S.J."/>
            <person name="Dannebaum R.O."/>
            <person name="Kuo R.C."/>
            <person name="Labutti K."/>
            <person name="Haridas S."/>
            <person name="Kuo A."/>
            <person name="Salamov A."/>
            <person name="Ahrendt S.R."/>
            <person name="Lipzen A."/>
            <person name="Sullivan W."/>
            <person name="Andreopoulos W.B."/>
            <person name="Clum A."/>
            <person name="Lindquist E."/>
            <person name="Daum C."/>
            <person name="Ramamoorthy G.K."/>
            <person name="Gryganskyi A."/>
            <person name="Culley D."/>
            <person name="Magnuson J.K."/>
            <person name="James T.Y."/>
            <person name="O'Malley M.A."/>
            <person name="Stajich J.E."/>
            <person name="Spatafora J.W."/>
            <person name="Visel A."/>
            <person name="Grigoriev I.V."/>
        </authorList>
    </citation>
    <scope>NUCLEOTIDE SEQUENCE [LARGE SCALE GENOMIC DNA]</scope>
    <source>
        <strain evidence="6 7">NRRL 2496</strain>
    </source>
</reference>
<dbReference type="InParanoid" id="A0A1X2H5T9"/>
<name>A0A1X2H5T9_SYNRA</name>
<keyword evidence="2" id="KW-0539">Nucleus</keyword>
<dbReference type="InterPro" id="IPR001138">
    <property type="entry name" value="Zn2Cys6_DnaBD"/>
</dbReference>
<dbReference type="GO" id="GO:0000981">
    <property type="term" value="F:DNA-binding transcription factor activity, RNA polymerase II-specific"/>
    <property type="evidence" value="ECO:0007669"/>
    <property type="project" value="InterPro"/>
</dbReference>
<dbReference type="GO" id="GO:0008270">
    <property type="term" value="F:zinc ion binding"/>
    <property type="evidence" value="ECO:0007669"/>
    <property type="project" value="InterPro"/>
</dbReference>
<keyword evidence="7" id="KW-1185">Reference proteome</keyword>
<dbReference type="OrthoDB" id="5575144at2759"/>
<evidence type="ECO:0000259" key="5">
    <source>
        <dbReference type="PROSITE" id="PS50048"/>
    </source>
</evidence>
<feature type="compositionally biased region" description="Basic and acidic residues" evidence="3">
    <location>
        <begin position="51"/>
        <end position="65"/>
    </location>
</feature>
<evidence type="ECO:0000256" key="2">
    <source>
        <dbReference type="ARBA" id="ARBA00023242"/>
    </source>
</evidence>
<dbReference type="InterPro" id="IPR036864">
    <property type="entry name" value="Zn2-C6_fun-type_DNA-bd_sf"/>
</dbReference>
<sequence length="224" mass="25269">MDTYPHQYEPLFTMSTDYYTPLIGDNMMLFNQQQEKLAEPQQYPQQQQQQLKEEQNDTQAHDSSKKKAKRKQVKNACVNCQKACKKCDNGRPCQRCIKLGLTATCVDSPRKERRKGIKRGPYKKRQTSQSPSSTSTTQTSGMPPRSDVLFPSFFVDRRSLFPSDGSARAIFPSSANNHAGRGNSALLLSCESRKFELVLSLLLFLVPFALLLVVSVLPLLDGRC</sequence>
<dbReference type="CDD" id="cd00067">
    <property type="entry name" value="GAL4"/>
    <property type="match status" value="1"/>
</dbReference>
<keyword evidence="4" id="KW-0812">Transmembrane</keyword>
<keyword evidence="1" id="KW-0479">Metal-binding</keyword>